<evidence type="ECO:0000313" key="30">
    <source>
        <dbReference type="Proteomes" id="UP000664521"/>
    </source>
</evidence>
<dbReference type="SMART" id="SM00176">
    <property type="entry name" value="RAN"/>
    <property type="match status" value="1"/>
</dbReference>
<evidence type="ECO:0000256" key="11">
    <source>
        <dbReference type="ARBA" id="ARBA00022475"/>
    </source>
</evidence>
<evidence type="ECO:0000256" key="3">
    <source>
        <dbReference type="ARBA" id="ARBA00004305"/>
    </source>
</evidence>
<evidence type="ECO:0000256" key="26">
    <source>
        <dbReference type="ARBA" id="ARBA00030592"/>
    </source>
</evidence>
<evidence type="ECO:0000256" key="21">
    <source>
        <dbReference type="ARBA" id="ARBA00023128"/>
    </source>
</evidence>
<dbReference type="GO" id="GO:0005829">
    <property type="term" value="C:cytosol"/>
    <property type="evidence" value="ECO:0007669"/>
    <property type="project" value="TreeGrafter"/>
</dbReference>
<dbReference type="Proteomes" id="UP000664521">
    <property type="component" value="Unassembled WGS sequence"/>
</dbReference>
<keyword evidence="11" id="KW-1003">Cell membrane</keyword>
<keyword evidence="24" id="KW-0449">Lipoprotein</keyword>
<dbReference type="EC" id="6.3.2.17" evidence="9"/>
<dbReference type="Gene3D" id="3.90.190.20">
    <property type="entry name" value="Mur ligase, C-terminal domain"/>
    <property type="match status" value="1"/>
</dbReference>
<dbReference type="InterPro" id="IPR005225">
    <property type="entry name" value="Small_GTP-bd"/>
</dbReference>
<dbReference type="GO" id="GO:0005525">
    <property type="term" value="F:GTP binding"/>
    <property type="evidence" value="ECO:0007669"/>
    <property type="project" value="UniProtKB-KW"/>
</dbReference>
<dbReference type="GO" id="GO:0016050">
    <property type="term" value="P:vesicle organization"/>
    <property type="evidence" value="ECO:0007669"/>
    <property type="project" value="UniProtKB-ARBA"/>
</dbReference>
<dbReference type="PANTHER" id="PTHR11136">
    <property type="entry name" value="FOLYLPOLYGLUTAMATE SYNTHASE-RELATED"/>
    <property type="match status" value="1"/>
</dbReference>
<evidence type="ECO:0000256" key="19">
    <source>
        <dbReference type="ARBA" id="ARBA00022842"/>
    </source>
</evidence>
<dbReference type="PROSITE" id="PS51420">
    <property type="entry name" value="RHO"/>
    <property type="match status" value="1"/>
</dbReference>
<dbReference type="PRINTS" id="PR00449">
    <property type="entry name" value="RASTRNSFRMNG"/>
</dbReference>
<dbReference type="SUPFAM" id="SSF52540">
    <property type="entry name" value="P-loop containing nucleoside triphosphate hydrolases"/>
    <property type="match status" value="1"/>
</dbReference>
<dbReference type="SUPFAM" id="SSF53623">
    <property type="entry name" value="MurD-like peptide ligases, catalytic domain"/>
    <property type="match status" value="1"/>
</dbReference>
<evidence type="ECO:0000256" key="27">
    <source>
        <dbReference type="ARBA" id="ARBA00030876"/>
    </source>
</evidence>
<evidence type="ECO:0000256" key="22">
    <source>
        <dbReference type="ARBA" id="ARBA00023134"/>
    </source>
</evidence>
<comment type="cofactor">
    <cofactor evidence="1">
        <name>a monovalent cation</name>
        <dbReference type="ChEBI" id="CHEBI:60242"/>
    </cofactor>
</comment>
<keyword evidence="13" id="KW-0554">One-carbon metabolism</keyword>
<keyword evidence="18" id="KW-0067">ATP-binding</keyword>
<evidence type="ECO:0000256" key="23">
    <source>
        <dbReference type="ARBA" id="ARBA00023136"/>
    </source>
</evidence>
<evidence type="ECO:0000256" key="25">
    <source>
        <dbReference type="ARBA" id="ARBA00023289"/>
    </source>
</evidence>
<dbReference type="GO" id="GO:0005759">
    <property type="term" value="C:mitochondrial matrix"/>
    <property type="evidence" value="ECO:0007669"/>
    <property type="project" value="UniProtKB-SubCell"/>
</dbReference>
<dbReference type="PROSITE" id="PS51419">
    <property type="entry name" value="RAB"/>
    <property type="match status" value="1"/>
</dbReference>
<dbReference type="InterPro" id="IPR036565">
    <property type="entry name" value="Mur-like_cat_sf"/>
</dbReference>
<comment type="subcellular location">
    <subcellularLocation>
        <location evidence="4">Cell membrane</location>
        <topology evidence="4">Lipid-anchor</topology>
        <orientation evidence="4">Cytoplasmic side</orientation>
    </subcellularLocation>
    <subcellularLocation>
        <location evidence="5">Cytoplasm</location>
    </subcellularLocation>
    <subcellularLocation>
        <location evidence="2">Mitochondrion inner membrane</location>
    </subcellularLocation>
    <subcellularLocation>
        <location evidence="3">Mitochondrion matrix</location>
    </subcellularLocation>
</comment>
<protein>
    <recommendedName>
        <fullName evidence="9">tetrahydrofolate synthase</fullName>
        <ecNumber evidence="9">6.3.2.17</ecNumber>
    </recommendedName>
    <alternativeName>
        <fullName evidence="27">Folylpoly-gamma-glutamate synthetase</fullName>
    </alternativeName>
    <alternativeName>
        <fullName evidence="26">Tetrahydrofolylpolyglutamate synthase</fullName>
    </alternativeName>
</protein>
<dbReference type="NCBIfam" id="TIGR00231">
    <property type="entry name" value="small_GTP"/>
    <property type="match status" value="1"/>
</dbReference>
<dbReference type="CDD" id="cd01860">
    <property type="entry name" value="Rab5_related"/>
    <property type="match status" value="1"/>
</dbReference>
<dbReference type="FunFam" id="3.40.50.300:FF:000464">
    <property type="entry name" value="GTP-binding protein ypt5"/>
    <property type="match status" value="1"/>
</dbReference>
<dbReference type="GO" id="GO:0006730">
    <property type="term" value="P:one-carbon metabolic process"/>
    <property type="evidence" value="ECO:0007669"/>
    <property type="project" value="UniProtKB-KW"/>
</dbReference>
<dbReference type="PROSITE" id="PS01012">
    <property type="entry name" value="FOLYLPOLYGLU_SYNT_2"/>
    <property type="match status" value="1"/>
</dbReference>
<proteinExistence type="inferred from homology"/>
<dbReference type="SUPFAM" id="SSF53244">
    <property type="entry name" value="MurD-like peptide ligases, peptide-binding domain"/>
    <property type="match status" value="1"/>
</dbReference>
<evidence type="ECO:0000256" key="6">
    <source>
        <dbReference type="ARBA" id="ARBA00005150"/>
    </source>
</evidence>
<comment type="catalytic activity">
    <reaction evidence="28">
        <text>(6S)-5,6,7,8-tetrahydrofolyl-(gamma-L-Glu)(n) + L-glutamate + ATP = (6S)-5,6,7,8-tetrahydrofolyl-(gamma-L-Glu)(n+1) + ADP + phosphate + H(+)</text>
        <dbReference type="Rhea" id="RHEA:10580"/>
        <dbReference type="Rhea" id="RHEA-COMP:14738"/>
        <dbReference type="Rhea" id="RHEA-COMP:14740"/>
        <dbReference type="ChEBI" id="CHEBI:15378"/>
        <dbReference type="ChEBI" id="CHEBI:29985"/>
        <dbReference type="ChEBI" id="CHEBI:30616"/>
        <dbReference type="ChEBI" id="CHEBI:43474"/>
        <dbReference type="ChEBI" id="CHEBI:141005"/>
        <dbReference type="ChEBI" id="CHEBI:456216"/>
        <dbReference type="EC" id="6.3.2.17"/>
    </reaction>
</comment>
<keyword evidence="30" id="KW-1185">Reference proteome</keyword>
<gene>
    <name evidence="29" type="primary">MET7</name>
    <name evidence="29" type="ORF">HETSPECPRED_008432</name>
</gene>
<keyword evidence="19" id="KW-0460">Magnesium</keyword>
<keyword evidence="10" id="KW-0813">Transport</keyword>
<comment type="similarity">
    <text evidence="7">Belongs to the small GTPase superfamily. Rab family.</text>
</comment>
<evidence type="ECO:0000256" key="10">
    <source>
        <dbReference type="ARBA" id="ARBA00022448"/>
    </source>
</evidence>
<evidence type="ECO:0000256" key="15">
    <source>
        <dbReference type="ARBA" id="ARBA00022723"/>
    </source>
</evidence>
<dbReference type="InterPro" id="IPR027417">
    <property type="entry name" value="P-loop_NTPase"/>
</dbReference>
<dbReference type="GO" id="GO:0003924">
    <property type="term" value="F:GTPase activity"/>
    <property type="evidence" value="ECO:0007669"/>
    <property type="project" value="InterPro"/>
</dbReference>
<dbReference type="FunFam" id="3.40.1190.10:FF:000009">
    <property type="entry name" value="Folylpolyglutamate synthase"/>
    <property type="match status" value="1"/>
</dbReference>
<dbReference type="SMART" id="SM00174">
    <property type="entry name" value="RHO"/>
    <property type="match status" value="1"/>
</dbReference>
<dbReference type="SMART" id="SM00175">
    <property type="entry name" value="RAB"/>
    <property type="match status" value="1"/>
</dbReference>
<keyword evidence="16" id="KW-0547">Nucleotide-binding</keyword>
<dbReference type="GO" id="GO:0005768">
    <property type="term" value="C:endosome"/>
    <property type="evidence" value="ECO:0007669"/>
    <property type="project" value="UniProtKB-ARBA"/>
</dbReference>
<dbReference type="InterPro" id="IPR001806">
    <property type="entry name" value="Small_GTPase"/>
</dbReference>
<evidence type="ECO:0000256" key="14">
    <source>
        <dbReference type="ARBA" id="ARBA00022598"/>
    </source>
</evidence>
<dbReference type="GO" id="GO:0004326">
    <property type="term" value="F:tetrahydrofolylpolyglutamate synthase activity"/>
    <property type="evidence" value="ECO:0007669"/>
    <property type="project" value="UniProtKB-EC"/>
</dbReference>
<accession>A0A8H3ITC6</accession>
<sequence length="726" mass="80291">MSGRAAAGNRPGARFAQFKLVLLGESAVGKSSLVLRFVKDQFDDYRESTIGAAFLTQTISLDDTTTVKFEIWDTAGQERYKSLAPMYYRNANCAVVVYDITQASSLDKAKAWVKELQRQANENIIIALAGNKADLVADHPDKRAISTADAEAYAREAGLLFFETSAKTAENVRDLFTAIARKLPLEQAGARNLRSNPRPGVDLRPEAPGVGTIDIYQERKPLPSGFGAHQKMGRSYGEAVAALNTLQSNFSVVDAIRKSGRSMNKQAIPEMIDWCQRTGYEPSDFNRLNCIHIAGTKGKGSTSAFISSILAQYLPSPPQPKPLLQKIGLYTSPHLRFVRERIQINNEPLSEGMFARYFFETWDRLEDTARRKGLPTDVTAKPVYFRFLTLMAFHTFLSEGVDTAIIECGIGGEYDTTNIIKKPTVTGITSLGIDHTAILGNTIEEIAWHKAGIMKNGAPAFTSPQPDSALKVLYTRATEKEVQLQLVEHNADVESIRLGLAADFQKINASLAVSIAQAHLTALANPPTPSSPLPAEFVKGLEQVRWPGRCEIRREENIAWHIDGCHTLESIQVAGTWFAQQIQNRHLIQRQTTRILLFNQQTRDADALALALHQTLTAALGDDRPFTHAVFCTNTTFREEGYRPDLVSINADAKAVQTLEVQHRLADTWRSIDPQTKVEVKPTIEEAVAWVREVSRSEQEEIMTLVTGSVHLVGGFLEVLETSNSG</sequence>
<keyword evidence="14" id="KW-0436">Ligase</keyword>
<comment type="caution">
    <text evidence="29">The sequence shown here is derived from an EMBL/GenBank/DDBJ whole genome shotgun (WGS) entry which is preliminary data.</text>
</comment>
<comment type="similarity">
    <text evidence="8">Belongs to the folylpolyglutamate synthase family.</text>
</comment>
<evidence type="ECO:0000256" key="13">
    <source>
        <dbReference type="ARBA" id="ARBA00022563"/>
    </source>
</evidence>
<evidence type="ECO:0000256" key="17">
    <source>
        <dbReference type="ARBA" id="ARBA00022792"/>
    </source>
</evidence>
<dbReference type="AlphaFoldDB" id="A0A8H3ITC6"/>
<dbReference type="PROSITE" id="PS51421">
    <property type="entry name" value="RAS"/>
    <property type="match status" value="1"/>
</dbReference>
<evidence type="ECO:0000256" key="5">
    <source>
        <dbReference type="ARBA" id="ARBA00004496"/>
    </source>
</evidence>
<dbReference type="GO" id="GO:0046872">
    <property type="term" value="F:metal ion binding"/>
    <property type="evidence" value="ECO:0007669"/>
    <property type="project" value="UniProtKB-KW"/>
</dbReference>
<evidence type="ECO:0000256" key="12">
    <source>
        <dbReference type="ARBA" id="ARBA00022490"/>
    </source>
</evidence>
<dbReference type="EMBL" id="CAJPDS010000064">
    <property type="protein sequence ID" value="CAF9932710.1"/>
    <property type="molecule type" value="Genomic_DNA"/>
</dbReference>
<keyword evidence="20" id="KW-0653">Protein transport</keyword>
<keyword evidence="21" id="KW-0496">Mitochondrion</keyword>
<organism evidence="29 30">
    <name type="scientific">Heterodermia speciosa</name>
    <dbReference type="NCBI Taxonomy" id="116794"/>
    <lineage>
        <taxon>Eukaryota</taxon>
        <taxon>Fungi</taxon>
        <taxon>Dikarya</taxon>
        <taxon>Ascomycota</taxon>
        <taxon>Pezizomycotina</taxon>
        <taxon>Lecanoromycetes</taxon>
        <taxon>OSLEUM clade</taxon>
        <taxon>Lecanoromycetidae</taxon>
        <taxon>Caliciales</taxon>
        <taxon>Physciaceae</taxon>
        <taxon>Heterodermia</taxon>
    </lineage>
</organism>
<dbReference type="Gene3D" id="3.40.1190.10">
    <property type="entry name" value="Mur-like, catalytic domain"/>
    <property type="match status" value="1"/>
</dbReference>
<dbReference type="UniPathway" id="UPA00850"/>
<evidence type="ECO:0000256" key="2">
    <source>
        <dbReference type="ARBA" id="ARBA00004273"/>
    </source>
</evidence>
<dbReference type="GO" id="GO:0015031">
    <property type="term" value="P:protein transport"/>
    <property type="evidence" value="ECO:0007669"/>
    <property type="project" value="UniProtKB-KW"/>
</dbReference>
<dbReference type="PANTHER" id="PTHR11136:SF5">
    <property type="entry name" value="FOLYLPOLYGLUTAMATE SYNTHASE, MITOCHONDRIAL"/>
    <property type="match status" value="1"/>
</dbReference>
<dbReference type="OrthoDB" id="5212574at2759"/>
<comment type="pathway">
    <text evidence="6">Cofactor biosynthesis; tetrahydrofolylpolyglutamate biosynthesis.</text>
</comment>
<evidence type="ECO:0000256" key="28">
    <source>
        <dbReference type="ARBA" id="ARBA00047493"/>
    </source>
</evidence>
<evidence type="ECO:0000256" key="24">
    <source>
        <dbReference type="ARBA" id="ARBA00023288"/>
    </source>
</evidence>
<reference evidence="29" key="1">
    <citation type="submission" date="2021-03" db="EMBL/GenBank/DDBJ databases">
        <authorList>
            <person name="Tagirdzhanova G."/>
        </authorList>
    </citation>
    <scope>NUCLEOTIDE SEQUENCE</scope>
</reference>
<evidence type="ECO:0000256" key="16">
    <source>
        <dbReference type="ARBA" id="ARBA00022741"/>
    </source>
</evidence>
<dbReference type="GO" id="GO:0005886">
    <property type="term" value="C:plasma membrane"/>
    <property type="evidence" value="ECO:0007669"/>
    <property type="project" value="UniProtKB-SubCell"/>
</dbReference>
<evidence type="ECO:0000256" key="8">
    <source>
        <dbReference type="ARBA" id="ARBA00008276"/>
    </source>
</evidence>
<dbReference type="GO" id="GO:0005743">
    <property type="term" value="C:mitochondrial inner membrane"/>
    <property type="evidence" value="ECO:0007669"/>
    <property type="project" value="UniProtKB-SubCell"/>
</dbReference>
<evidence type="ECO:0000256" key="4">
    <source>
        <dbReference type="ARBA" id="ARBA00004342"/>
    </source>
</evidence>
<name>A0A8H3ITC6_9LECA</name>
<keyword evidence="22" id="KW-0342">GTP-binding</keyword>
<dbReference type="Pfam" id="PF00071">
    <property type="entry name" value="Ras"/>
    <property type="match status" value="1"/>
</dbReference>
<evidence type="ECO:0000256" key="7">
    <source>
        <dbReference type="ARBA" id="ARBA00006270"/>
    </source>
</evidence>
<dbReference type="GO" id="GO:0005524">
    <property type="term" value="F:ATP binding"/>
    <property type="evidence" value="ECO:0007669"/>
    <property type="project" value="UniProtKB-KW"/>
</dbReference>
<dbReference type="GO" id="GO:0016192">
    <property type="term" value="P:vesicle-mediated transport"/>
    <property type="evidence" value="ECO:0007669"/>
    <property type="project" value="UniProtKB-ARBA"/>
</dbReference>
<dbReference type="SMART" id="SM00173">
    <property type="entry name" value="RAS"/>
    <property type="match status" value="1"/>
</dbReference>
<keyword evidence="15" id="KW-0479">Metal-binding</keyword>
<evidence type="ECO:0000256" key="18">
    <source>
        <dbReference type="ARBA" id="ARBA00022840"/>
    </source>
</evidence>
<keyword evidence="23" id="KW-0472">Membrane</keyword>
<keyword evidence="12" id="KW-0963">Cytoplasm</keyword>
<dbReference type="InterPro" id="IPR018109">
    <property type="entry name" value="Folylpolyglutamate_synth_CS"/>
</dbReference>
<evidence type="ECO:0000256" key="9">
    <source>
        <dbReference type="ARBA" id="ARBA00013025"/>
    </source>
</evidence>
<dbReference type="NCBIfam" id="TIGR01499">
    <property type="entry name" value="folC"/>
    <property type="match status" value="1"/>
</dbReference>
<keyword evidence="17" id="KW-0999">Mitochondrion inner membrane</keyword>
<evidence type="ECO:0000313" key="29">
    <source>
        <dbReference type="EMBL" id="CAF9932710.1"/>
    </source>
</evidence>
<evidence type="ECO:0000256" key="20">
    <source>
        <dbReference type="ARBA" id="ARBA00022927"/>
    </source>
</evidence>
<keyword evidence="25" id="KW-0636">Prenylation</keyword>
<evidence type="ECO:0000256" key="1">
    <source>
        <dbReference type="ARBA" id="ARBA00001944"/>
    </source>
</evidence>
<dbReference type="InterPro" id="IPR036615">
    <property type="entry name" value="Mur_ligase_C_dom_sf"/>
</dbReference>
<dbReference type="InterPro" id="IPR001645">
    <property type="entry name" value="Folylpolyglutamate_synth"/>
</dbReference>
<dbReference type="Gene3D" id="3.40.50.300">
    <property type="entry name" value="P-loop containing nucleotide triphosphate hydrolases"/>
    <property type="match status" value="1"/>
</dbReference>